<accession>A0A3M7R8Y3</accession>
<reference evidence="1 2" key="1">
    <citation type="journal article" date="2018" name="Sci. Rep.">
        <title>Genomic signatures of local adaptation to the degree of environmental predictability in rotifers.</title>
        <authorList>
            <person name="Franch-Gras L."/>
            <person name="Hahn C."/>
            <person name="Garcia-Roger E.M."/>
            <person name="Carmona M.J."/>
            <person name="Serra M."/>
            <person name="Gomez A."/>
        </authorList>
    </citation>
    <scope>NUCLEOTIDE SEQUENCE [LARGE SCALE GENOMIC DNA]</scope>
    <source>
        <strain evidence="1">HYR1</strain>
    </source>
</reference>
<name>A0A3M7R8Y3_BRAPC</name>
<evidence type="ECO:0000313" key="1">
    <source>
        <dbReference type="EMBL" id="RNA19688.1"/>
    </source>
</evidence>
<sequence>MGALTELGSLATGLATGLANGALNLVNLGGSGIFSPPLTSSTLTLFSFSSKIGDPLLAFFSSTFFDAALKFPLVVAEKNGLVNMVLGTCAALESDFDMTTNLCVLRLNFFERKSSGLAKLTNDWSGSSGDEWVSFHLSKSCLKPWLTSSIWLLRLSRSVCSALSSPSLSLFTKPNQDMNSSRVASLSRSTIGSSLSSICATISFTLFSYSPNLELVMNNLQQYFFELCSLRLAEQGKKNPHLSHW</sequence>
<evidence type="ECO:0000313" key="2">
    <source>
        <dbReference type="Proteomes" id="UP000276133"/>
    </source>
</evidence>
<gene>
    <name evidence="1" type="ORF">BpHYR1_030497</name>
</gene>
<dbReference type="EMBL" id="REGN01003995">
    <property type="protein sequence ID" value="RNA19688.1"/>
    <property type="molecule type" value="Genomic_DNA"/>
</dbReference>
<protein>
    <submittedName>
        <fullName evidence="1">Uncharacterized protein</fullName>
    </submittedName>
</protein>
<dbReference type="AlphaFoldDB" id="A0A3M7R8Y3"/>
<keyword evidence="2" id="KW-1185">Reference proteome</keyword>
<proteinExistence type="predicted"/>
<organism evidence="1 2">
    <name type="scientific">Brachionus plicatilis</name>
    <name type="common">Marine rotifer</name>
    <name type="synonym">Brachionus muelleri</name>
    <dbReference type="NCBI Taxonomy" id="10195"/>
    <lineage>
        <taxon>Eukaryota</taxon>
        <taxon>Metazoa</taxon>
        <taxon>Spiralia</taxon>
        <taxon>Gnathifera</taxon>
        <taxon>Rotifera</taxon>
        <taxon>Eurotatoria</taxon>
        <taxon>Monogononta</taxon>
        <taxon>Pseudotrocha</taxon>
        <taxon>Ploima</taxon>
        <taxon>Brachionidae</taxon>
        <taxon>Brachionus</taxon>
    </lineage>
</organism>
<comment type="caution">
    <text evidence="1">The sequence shown here is derived from an EMBL/GenBank/DDBJ whole genome shotgun (WGS) entry which is preliminary data.</text>
</comment>
<dbReference type="Proteomes" id="UP000276133">
    <property type="component" value="Unassembled WGS sequence"/>
</dbReference>